<comment type="pathway">
    <text evidence="2">Protein modification; protein sumoylation.</text>
</comment>
<feature type="region of interest" description="Disordered" evidence="6">
    <location>
        <begin position="126"/>
        <end position="145"/>
    </location>
</feature>
<dbReference type="PANTHER" id="PTHR21330:SF1">
    <property type="entry name" value="E3 SUMO-PROTEIN LIGASE NSE2"/>
    <property type="match status" value="1"/>
</dbReference>
<dbReference type="Proteomes" id="UP000612055">
    <property type="component" value="Unassembled WGS sequence"/>
</dbReference>
<dbReference type="GO" id="GO:0005634">
    <property type="term" value="C:nucleus"/>
    <property type="evidence" value="ECO:0007669"/>
    <property type="project" value="UniProtKB-SubCell"/>
</dbReference>
<feature type="compositionally biased region" description="Gly residues" evidence="6">
    <location>
        <begin position="238"/>
        <end position="249"/>
    </location>
</feature>
<evidence type="ECO:0000256" key="3">
    <source>
        <dbReference type="ARBA" id="ARBA00022679"/>
    </source>
</evidence>
<dbReference type="GO" id="GO:0016925">
    <property type="term" value="P:protein sumoylation"/>
    <property type="evidence" value="ECO:0007669"/>
    <property type="project" value="TreeGrafter"/>
</dbReference>
<evidence type="ECO:0000313" key="8">
    <source>
        <dbReference type="Proteomes" id="UP000612055"/>
    </source>
</evidence>
<dbReference type="EMBL" id="JAEHOE010000187">
    <property type="protein sequence ID" value="KAG2483152.1"/>
    <property type="molecule type" value="Genomic_DNA"/>
</dbReference>
<feature type="compositionally biased region" description="Gly residues" evidence="6">
    <location>
        <begin position="127"/>
        <end position="141"/>
    </location>
</feature>
<dbReference type="InterPro" id="IPR026846">
    <property type="entry name" value="Nse2(Mms21)"/>
</dbReference>
<sequence length="260" mass="27348">MAAAGAGALPLKATCDSLAEREKALLTYALPIATSINTAADYLSTLGETEKAAGYTDVLASLGQLEHEIKAHQAVLLELGRTHQASTEPTDFKALIDSNLKDHLQQHPYDPRSDPRLRQFKEAMAAEGGGAGPSDGGGGADLGEDEDLMEMGGQRWVNDKCPICIKDVLDLAKPVVDPLGYVFEEQAVREYLRGKPAAGATHPVAGVKQLLRAADLRPATEVERAKRRRALARAMGADGAGGAGGAGGRRGAEEDVVDVE</sequence>
<protein>
    <submittedName>
        <fullName evidence="7">Uncharacterized protein</fullName>
    </submittedName>
</protein>
<organism evidence="7 8">
    <name type="scientific">Edaphochlamys debaryana</name>
    <dbReference type="NCBI Taxonomy" id="47281"/>
    <lineage>
        <taxon>Eukaryota</taxon>
        <taxon>Viridiplantae</taxon>
        <taxon>Chlorophyta</taxon>
        <taxon>core chlorophytes</taxon>
        <taxon>Chlorophyceae</taxon>
        <taxon>CS clade</taxon>
        <taxon>Chlamydomonadales</taxon>
        <taxon>Chlamydomonadales incertae sedis</taxon>
        <taxon>Edaphochlamys</taxon>
    </lineage>
</organism>
<dbReference type="InterPro" id="IPR013083">
    <property type="entry name" value="Znf_RING/FYVE/PHD"/>
</dbReference>
<dbReference type="GO" id="GO:0030915">
    <property type="term" value="C:Smc5-Smc6 complex"/>
    <property type="evidence" value="ECO:0007669"/>
    <property type="project" value="InterPro"/>
</dbReference>
<dbReference type="AlphaFoldDB" id="A0A835XEP5"/>
<feature type="region of interest" description="Disordered" evidence="6">
    <location>
        <begin position="233"/>
        <end position="260"/>
    </location>
</feature>
<dbReference type="GO" id="GO:0061665">
    <property type="term" value="F:SUMO ligase activity"/>
    <property type="evidence" value="ECO:0007669"/>
    <property type="project" value="TreeGrafter"/>
</dbReference>
<evidence type="ECO:0000313" key="7">
    <source>
        <dbReference type="EMBL" id="KAG2483152.1"/>
    </source>
</evidence>
<keyword evidence="8" id="KW-1185">Reference proteome</keyword>
<evidence type="ECO:0000256" key="5">
    <source>
        <dbReference type="ARBA" id="ARBA00023242"/>
    </source>
</evidence>
<evidence type="ECO:0000256" key="6">
    <source>
        <dbReference type="SAM" id="MobiDB-lite"/>
    </source>
</evidence>
<dbReference type="GO" id="GO:0000724">
    <property type="term" value="P:double-strand break repair via homologous recombination"/>
    <property type="evidence" value="ECO:0007669"/>
    <property type="project" value="InterPro"/>
</dbReference>
<keyword evidence="4" id="KW-0833">Ubl conjugation pathway</keyword>
<comment type="caution">
    <text evidence="7">The sequence shown here is derived from an EMBL/GenBank/DDBJ whole genome shotgun (WGS) entry which is preliminary data.</text>
</comment>
<dbReference type="PANTHER" id="PTHR21330">
    <property type="entry name" value="E3 SUMO-PROTEIN LIGASE NSE2"/>
    <property type="match status" value="1"/>
</dbReference>
<name>A0A835XEP5_9CHLO</name>
<reference evidence="7" key="1">
    <citation type="journal article" date="2020" name="bioRxiv">
        <title>Comparative genomics of Chlamydomonas.</title>
        <authorList>
            <person name="Craig R.J."/>
            <person name="Hasan A.R."/>
            <person name="Ness R.W."/>
            <person name="Keightley P.D."/>
        </authorList>
    </citation>
    <scope>NUCLEOTIDE SEQUENCE</scope>
    <source>
        <strain evidence="7">CCAP 11/70</strain>
    </source>
</reference>
<keyword evidence="5" id="KW-0539">Nucleus</keyword>
<evidence type="ECO:0000256" key="4">
    <source>
        <dbReference type="ARBA" id="ARBA00022786"/>
    </source>
</evidence>
<dbReference type="Gene3D" id="3.30.40.10">
    <property type="entry name" value="Zinc/RING finger domain, C3HC4 (zinc finger)"/>
    <property type="match status" value="1"/>
</dbReference>
<proteinExistence type="predicted"/>
<dbReference type="OrthoDB" id="26899at2759"/>
<accession>A0A835XEP5</accession>
<gene>
    <name evidence="7" type="ORF">HYH03_017944</name>
</gene>
<evidence type="ECO:0000256" key="2">
    <source>
        <dbReference type="ARBA" id="ARBA00004718"/>
    </source>
</evidence>
<comment type="subcellular location">
    <subcellularLocation>
        <location evidence="1">Nucleus</location>
    </subcellularLocation>
</comment>
<evidence type="ECO:0000256" key="1">
    <source>
        <dbReference type="ARBA" id="ARBA00004123"/>
    </source>
</evidence>
<keyword evidence="3" id="KW-0808">Transferase</keyword>